<reference evidence="1 2" key="1">
    <citation type="submission" date="2018-02" db="EMBL/GenBank/DDBJ databases">
        <title>novel marine gammaproteobacteria from coastal saline agro ecosystem.</title>
        <authorList>
            <person name="Krishnan R."/>
            <person name="Ramesh Kumar N."/>
        </authorList>
    </citation>
    <scope>NUCLEOTIDE SEQUENCE [LARGE SCALE GENOMIC DNA]</scope>
    <source>
        <strain evidence="1 2">228</strain>
    </source>
</reference>
<accession>A0A2S5KMA1</accession>
<dbReference type="Proteomes" id="UP000238196">
    <property type="component" value="Unassembled WGS sequence"/>
</dbReference>
<dbReference type="EMBL" id="PRLP01000093">
    <property type="protein sequence ID" value="PPC75446.1"/>
    <property type="molecule type" value="Genomic_DNA"/>
</dbReference>
<protein>
    <recommendedName>
        <fullName evidence="3">Type 1 pili tip component</fullName>
    </recommendedName>
</protein>
<name>A0A2S5KMA1_9PROT</name>
<comment type="caution">
    <text evidence="1">The sequence shown here is derived from an EMBL/GenBank/DDBJ whole genome shotgun (WGS) entry which is preliminary data.</text>
</comment>
<evidence type="ECO:0008006" key="3">
    <source>
        <dbReference type="Google" id="ProtNLM"/>
    </source>
</evidence>
<proteinExistence type="predicted"/>
<evidence type="ECO:0000313" key="2">
    <source>
        <dbReference type="Proteomes" id="UP000238196"/>
    </source>
</evidence>
<dbReference type="OrthoDB" id="6386565at2"/>
<organism evidence="1 2">
    <name type="scientific">Proteobacteria bacterium 228</name>
    <dbReference type="NCBI Taxonomy" id="2083153"/>
    <lineage>
        <taxon>Bacteria</taxon>
        <taxon>Pseudomonadati</taxon>
        <taxon>Pseudomonadota</taxon>
    </lineage>
</organism>
<sequence length="105" mass="12248">MSKQDFSQLLQQWQEQADQHIRQTPFSFSIYQDDLERIDALAKLYGLPGEQIARDLMHSALQALEASMPYIPGPRVIREEEGEPIYEDIGPMPSYLRLRQSLQRK</sequence>
<gene>
    <name evidence="1" type="ORF">C4K68_20580</name>
</gene>
<dbReference type="AlphaFoldDB" id="A0A2S5KMA1"/>
<evidence type="ECO:0000313" key="1">
    <source>
        <dbReference type="EMBL" id="PPC75446.1"/>
    </source>
</evidence>